<comment type="caution">
    <text evidence="1">The sequence shown here is derived from an EMBL/GenBank/DDBJ whole genome shotgun (WGS) entry which is preliminary data.</text>
</comment>
<organism evidence="1 2">
    <name type="scientific">Vanilla planifolia</name>
    <name type="common">Vanilla</name>
    <dbReference type="NCBI Taxonomy" id="51239"/>
    <lineage>
        <taxon>Eukaryota</taxon>
        <taxon>Viridiplantae</taxon>
        <taxon>Streptophyta</taxon>
        <taxon>Embryophyta</taxon>
        <taxon>Tracheophyta</taxon>
        <taxon>Spermatophyta</taxon>
        <taxon>Magnoliopsida</taxon>
        <taxon>Liliopsida</taxon>
        <taxon>Asparagales</taxon>
        <taxon>Orchidaceae</taxon>
        <taxon>Vanilloideae</taxon>
        <taxon>Vanilleae</taxon>
        <taxon>Vanilla</taxon>
    </lineage>
</organism>
<sequence>MADLSRSRGVLMSQHQLIGLDVHAVRATESSNYNEIAKMFRQTQRSESHCRLAQPTEISTTHPRSSTKQCSPALLAHQGRTNDMRQAFSGSLKESLKALPMKILALNLMAFRRISGHIHVRGLSSLAPTGLVVLSRDVSLVISILWVILVDLNHENGLKSYQDSLISGGFKS</sequence>
<protein>
    <submittedName>
        <fullName evidence="1">Uncharacterized protein</fullName>
    </submittedName>
</protein>
<accession>A0A835VFS5</accession>
<dbReference type="Proteomes" id="UP000639772">
    <property type="component" value="Unassembled WGS sequence"/>
</dbReference>
<dbReference type="EMBL" id="JADCNM010000002">
    <property type="protein sequence ID" value="KAG0494831.1"/>
    <property type="molecule type" value="Genomic_DNA"/>
</dbReference>
<evidence type="ECO:0000313" key="2">
    <source>
        <dbReference type="Proteomes" id="UP000639772"/>
    </source>
</evidence>
<evidence type="ECO:0000313" key="1">
    <source>
        <dbReference type="EMBL" id="KAG0494831.1"/>
    </source>
</evidence>
<proteinExistence type="predicted"/>
<gene>
    <name evidence="1" type="ORF">HPP92_005825</name>
</gene>
<dbReference type="AlphaFoldDB" id="A0A835VFS5"/>
<reference evidence="1 2" key="1">
    <citation type="journal article" date="2020" name="Nat. Food">
        <title>A phased Vanilla planifolia genome enables genetic improvement of flavour and production.</title>
        <authorList>
            <person name="Hasing T."/>
            <person name="Tang H."/>
            <person name="Brym M."/>
            <person name="Khazi F."/>
            <person name="Huang T."/>
            <person name="Chambers A.H."/>
        </authorList>
    </citation>
    <scope>NUCLEOTIDE SEQUENCE [LARGE SCALE GENOMIC DNA]</scope>
    <source>
        <tissue evidence="1">Leaf</tissue>
    </source>
</reference>
<name>A0A835VFS5_VANPL</name>